<feature type="compositionally biased region" description="Low complexity" evidence="1">
    <location>
        <begin position="625"/>
        <end position="646"/>
    </location>
</feature>
<feature type="compositionally biased region" description="Basic and acidic residues" evidence="1">
    <location>
        <begin position="681"/>
        <end position="692"/>
    </location>
</feature>
<reference evidence="3" key="1">
    <citation type="submission" date="2021-01" db="EMBL/GenBank/DDBJ databases">
        <authorList>
            <person name="Kaushik A."/>
        </authorList>
    </citation>
    <scope>NUCLEOTIDE SEQUENCE</scope>
    <source>
        <strain evidence="3">AG3-T5</strain>
    </source>
</reference>
<organism evidence="3 4">
    <name type="scientific">Rhizoctonia solani</name>
    <dbReference type="NCBI Taxonomy" id="456999"/>
    <lineage>
        <taxon>Eukaryota</taxon>
        <taxon>Fungi</taxon>
        <taxon>Dikarya</taxon>
        <taxon>Basidiomycota</taxon>
        <taxon>Agaricomycotina</taxon>
        <taxon>Agaricomycetes</taxon>
        <taxon>Cantharellales</taxon>
        <taxon>Ceratobasidiaceae</taxon>
        <taxon>Rhizoctonia</taxon>
    </lineage>
</organism>
<feature type="region of interest" description="Disordered" evidence="1">
    <location>
        <begin position="514"/>
        <end position="536"/>
    </location>
</feature>
<keyword evidence="2" id="KW-1133">Transmembrane helix</keyword>
<evidence type="ECO:0008006" key="5">
    <source>
        <dbReference type="Google" id="ProtNLM"/>
    </source>
</evidence>
<feature type="compositionally biased region" description="Low complexity" evidence="1">
    <location>
        <begin position="142"/>
        <end position="155"/>
    </location>
</feature>
<feature type="transmembrane region" description="Helical" evidence="2">
    <location>
        <begin position="181"/>
        <end position="206"/>
    </location>
</feature>
<feature type="region of interest" description="Disordered" evidence="1">
    <location>
        <begin position="286"/>
        <end position="430"/>
    </location>
</feature>
<evidence type="ECO:0000256" key="2">
    <source>
        <dbReference type="SAM" id="Phobius"/>
    </source>
</evidence>
<evidence type="ECO:0000313" key="4">
    <source>
        <dbReference type="Proteomes" id="UP000663841"/>
    </source>
</evidence>
<feature type="compositionally biased region" description="Low complexity" evidence="1">
    <location>
        <begin position="343"/>
        <end position="368"/>
    </location>
</feature>
<dbReference type="AlphaFoldDB" id="A0A8H3AXK9"/>
<feature type="region of interest" description="Disordered" evidence="1">
    <location>
        <begin position="575"/>
        <end position="714"/>
    </location>
</feature>
<evidence type="ECO:0000256" key="1">
    <source>
        <dbReference type="SAM" id="MobiDB-lite"/>
    </source>
</evidence>
<gene>
    <name evidence="3" type="ORF">RDB_LOCUS102050</name>
</gene>
<protein>
    <recommendedName>
        <fullName evidence="5">Transmembrane protein</fullName>
    </recommendedName>
</protein>
<comment type="caution">
    <text evidence="3">The sequence shown here is derived from an EMBL/GenBank/DDBJ whole genome shotgun (WGS) entry which is preliminary data.</text>
</comment>
<accession>A0A8H3AXK9</accession>
<sequence length="714" mass="76515">MTGRHPCERGRRCSCHRAGPSTLPPKKSTLLVAAALVCPVLAAPTRSLPLQKRVTDAGQAPDDPSEGFTHQHIQLADLIRAGLPYKYVYDPEASAHDELEIEIKDGNGAWVMDNAWALHGRRFGPLSATATAGITDDPLPTPTESIPPASPPATSSASVLAIQSSLPTGWDSTQYARSEMYAIPLVVSFTLVIALMIGSLIGVMVIRRNRSRSRRRKKRIIEQDDDSTREKVMQSSLVSRVGRVLKHRDIPEEEEHVRTELEQRVKTWARRSAAWRAQARLGVRRRIGRGRKRSQADGPAMDETIQEEPEPEETRSTRPSSPVRAPTPILTTDSQNEPPPSAAPNYSSPVVPTYSSPPSAAGPSTPSPLARLEAHPDAAPSDEPAYDGPGSGQGLPPAYRGGGLSEVARGKRPAHVSSESAPVTEEPRERRVWTQLDAYAFGQEGAQEPVVTAHVATDDKHVLARLHSMRGAPEQDGQGDQTVQAPREEDVFASQVSTPGGSFFPSTSVSTSASEVVPSESGALPLPPSKTGTGPVARYGEADLCLPRYLDAEGGMVPGDKNMLPGDGNVLPGDVNMLPSAPECMEMGTGMVPSAPPCDEETVLPSAPPALEEDGDVPLPLVDRSSYPSDSHSSPAPSDDYSSPAPMYNPSSLAKVPFAPPPDDYTLPVAHDHPTPSAPPLHDDMLHPDDTRLSPPSPHIQRVNSTNPLLNRDQ</sequence>
<dbReference type="EMBL" id="CAJMWW010000096">
    <property type="protein sequence ID" value="CAE6442887.1"/>
    <property type="molecule type" value="Genomic_DNA"/>
</dbReference>
<feature type="region of interest" description="Disordered" evidence="1">
    <location>
        <begin position="469"/>
        <end position="488"/>
    </location>
</feature>
<keyword evidence="2" id="KW-0472">Membrane</keyword>
<evidence type="ECO:0000313" key="3">
    <source>
        <dbReference type="EMBL" id="CAE6442887.1"/>
    </source>
</evidence>
<dbReference type="Proteomes" id="UP000663841">
    <property type="component" value="Unassembled WGS sequence"/>
</dbReference>
<keyword evidence="2" id="KW-0812">Transmembrane</keyword>
<feature type="region of interest" description="Disordered" evidence="1">
    <location>
        <begin position="131"/>
        <end position="155"/>
    </location>
</feature>
<name>A0A8H3AXK9_9AGAM</name>
<proteinExistence type="predicted"/>
<feature type="compositionally biased region" description="Polar residues" evidence="1">
    <location>
        <begin position="702"/>
        <end position="714"/>
    </location>
</feature>